<accession>A0A9J6E6R3</accession>
<dbReference type="EMBL" id="JABSTU010000005">
    <property type="protein sequence ID" value="KAH8029776.1"/>
    <property type="molecule type" value="Genomic_DNA"/>
</dbReference>
<proteinExistence type="predicted"/>
<comment type="caution">
    <text evidence="1">The sequence shown here is derived from an EMBL/GenBank/DDBJ whole genome shotgun (WGS) entry which is preliminary data.</text>
</comment>
<gene>
    <name evidence="1" type="ORF">HPB51_004781</name>
</gene>
<evidence type="ECO:0000313" key="1">
    <source>
        <dbReference type="EMBL" id="KAH8029776.1"/>
    </source>
</evidence>
<protein>
    <submittedName>
        <fullName evidence="1">Uncharacterized protein</fullName>
    </submittedName>
</protein>
<reference evidence="1" key="1">
    <citation type="journal article" date="2020" name="Cell">
        <title>Large-Scale Comparative Analyses of Tick Genomes Elucidate Their Genetic Diversity and Vector Capacities.</title>
        <authorList>
            <consortium name="Tick Genome and Microbiome Consortium (TIGMIC)"/>
            <person name="Jia N."/>
            <person name="Wang J."/>
            <person name="Shi W."/>
            <person name="Du L."/>
            <person name="Sun Y."/>
            <person name="Zhan W."/>
            <person name="Jiang J.F."/>
            <person name="Wang Q."/>
            <person name="Zhang B."/>
            <person name="Ji P."/>
            <person name="Bell-Sakyi L."/>
            <person name="Cui X.M."/>
            <person name="Yuan T.T."/>
            <person name="Jiang B.G."/>
            <person name="Yang W.F."/>
            <person name="Lam T.T."/>
            <person name="Chang Q.C."/>
            <person name="Ding S.J."/>
            <person name="Wang X.J."/>
            <person name="Zhu J.G."/>
            <person name="Ruan X.D."/>
            <person name="Zhao L."/>
            <person name="Wei J.T."/>
            <person name="Ye R.Z."/>
            <person name="Que T.C."/>
            <person name="Du C.H."/>
            <person name="Zhou Y.H."/>
            <person name="Cheng J.X."/>
            <person name="Dai P.F."/>
            <person name="Guo W.B."/>
            <person name="Han X.H."/>
            <person name="Huang E.J."/>
            <person name="Li L.F."/>
            <person name="Wei W."/>
            <person name="Gao Y.C."/>
            <person name="Liu J.Z."/>
            <person name="Shao H.Z."/>
            <person name="Wang X."/>
            <person name="Wang C.C."/>
            <person name="Yang T.C."/>
            <person name="Huo Q.B."/>
            <person name="Li W."/>
            <person name="Chen H.Y."/>
            <person name="Chen S.E."/>
            <person name="Zhou L.G."/>
            <person name="Ni X.B."/>
            <person name="Tian J.H."/>
            <person name="Sheng Y."/>
            <person name="Liu T."/>
            <person name="Pan Y.S."/>
            <person name="Xia L.Y."/>
            <person name="Li J."/>
            <person name="Zhao F."/>
            <person name="Cao W.C."/>
        </authorList>
    </citation>
    <scope>NUCLEOTIDE SEQUENCE</scope>
    <source>
        <strain evidence="1">Rmic-2018</strain>
    </source>
</reference>
<sequence>MSIRMKRVCSKEQQDFETLATSTRRYLGDSQRYDDDGRSCVQIRTRIVQLHFRSWSCTKREVQGVGEIRALYSAFAANEDSEATAKTVAYLVWYSVVLGSRDFYQFYDGTAPSVYRVCGSSLFYISEIQDAFSAAQFTSPEKDVRGPKNLRSPQELRLRGLPAILIDWRRGLGVVQEFHSRTCKFFPTQNRTESAVPIPTATADFGENLLRGRAYGFDVVKRRQLRVAGEQLSRYGHVNFSGDKWLQLSSVAYRYISVDYDERYLPNYAFVGRILAEALWFKLLTHVHWSPSTAAIMERFKRCFVQRPTGRRLAGGALLARRRGPGTGFDAARAQRDRLVRSRGRSRNTRFARAVLLHSRHLLQVSDLLGTESGSIRQRVAAIRRRLLKRIPLPEKRGLGQDWSVHS</sequence>
<name>A0A9J6E6R3_RHIMP</name>
<dbReference type="AlphaFoldDB" id="A0A9J6E6R3"/>
<keyword evidence="2" id="KW-1185">Reference proteome</keyword>
<dbReference type="Proteomes" id="UP000821866">
    <property type="component" value="Chromosome 3"/>
</dbReference>
<organism evidence="1 2">
    <name type="scientific">Rhipicephalus microplus</name>
    <name type="common">Cattle tick</name>
    <name type="synonym">Boophilus microplus</name>
    <dbReference type="NCBI Taxonomy" id="6941"/>
    <lineage>
        <taxon>Eukaryota</taxon>
        <taxon>Metazoa</taxon>
        <taxon>Ecdysozoa</taxon>
        <taxon>Arthropoda</taxon>
        <taxon>Chelicerata</taxon>
        <taxon>Arachnida</taxon>
        <taxon>Acari</taxon>
        <taxon>Parasitiformes</taxon>
        <taxon>Ixodida</taxon>
        <taxon>Ixodoidea</taxon>
        <taxon>Ixodidae</taxon>
        <taxon>Rhipicephalinae</taxon>
        <taxon>Rhipicephalus</taxon>
        <taxon>Boophilus</taxon>
    </lineage>
</organism>
<reference evidence="1" key="2">
    <citation type="submission" date="2021-09" db="EMBL/GenBank/DDBJ databases">
        <authorList>
            <person name="Jia N."/>
            <person name="Wang J."/>
            <person name="Shi W."/>
            <person name="Du L."/>
            <person name="Sun Y."/>
            <person name="Zhan W."/>
            <person name="Jiang J."/>
            <person name="Wang Q."/>
            <person name="Zhang B."/>
            <person name="Ji P."/>
            <person name="Sakyi L.B."/>
            <person name="Cui X."/>
            <person name="Yuan T."/>
            <person name="Jiang B."/>
            <person name="Yang W."/>
            <person name="Lam T.T.-Y."/>
            <person name="Chang Q."/>
            <person name="Ding S."/>
            <person name="Wang X."/>
            <person name="Zhu J."/>
            <person name="Ruan X."/>
            <person name="Zhao L."/>
            <person name="Wei J."/>
            <person name="Que T."/>
            <person name="Du C."/>
            <person name="Cheng J."/>
            <person name="Dai P."/>
            <person name="Han X."/>
            <person name="Huang E."/>
            <person name="Gao Y."/>
            <person name="Liu J."/>
            <person name="Shao H."/>
            <person name="Ye R."/>
            <person name="Li L."/>
            <person name="Wei W."/>
            <person name="Wang X."/>
            <person name="Wang C."/>
            <person name="Huo Q."/>
            <person name="Li W."/>
            <person name="Guo W."/>
            <person name="Chen H."/>
            <person name="Chen S."/>
            <person name="Zhou L."/>
            <person name="Zhou L."/>
            <person name="Ni X."/>
            <person name="Tian J."/>
            <person name="Zhou Y."/>
            <person name="Sheng Y."/>
            <person name="Liu T."/>
            <person name="Pan Y."/>
            <person name="Xia L."/>
            <person name="Li J."/>
            <person name="Zhao F."/>
            <person name="Cao W."/>
        </authorList>
    </citation>
    <scope>NUCLEOTIDE SEQUENCE</scope>
    <source>
        <strain evidence="1">Rmic-2018</strain>
        <tissue evidence="1">Larvae</tissue>
    </source>
</reference>
<evidence type="ECO:0000313" key="2">
    <source>
        <dbReference type="Proteomes" id="UP000821866"/>
    </source>
</evidence>